<dbReference type="PANTHER" id="PTHR22767">
    <property type="entry name" value="N-TERMINAL ACETYLTRANSFERASE-RELATED"/>
    <property type="match status" value="1"/>
</dbReference>
<dbReference type="Gene3D" id="1.25.40.1010">
    <property type="match status" value="1"/>
</dbReference>
<organism evidence="4 5">
    <name type="scientific">Lachancea quebecensis</name>
    <dbReference type="NCBI Taxonomy" id="1654605"/>
    <lineage>
        <taxon>Eukaryota</taxon>
        <taxon>Fungi</taxon>
        <taxon>Dikarya</taxon>
        <taxon>Ascomycota</taxon>
        <taxon>Saccharomycotina</taxon>
        <taxon>Saccharomycetes</taxon>
        <taxon>Saccharomycetales</taxon>
        <taxon>Saccharomycetaceae</taxon>
        <taxon>Lachancea</taxon>
    </lineage>
</organism>
<dbReference type="AlphaFoldDB" id="A0A0P1KRY4"/>
<dbReference type="Pfam" id="PF12569">
    <property type="entry name" value="NatA_aux_su"/>
    <property type="match status" value="2"/>
</dbReference>
<dbReference type="FunFam" id="1.25.40.1040:FF:000003">
    <property type="entry name" value="N-terminal acetyltransferase A, auxiliary subunit"/>
    <property type="match status" value="1"/>
</dbReference>
<dbReference type="Gene3D" id="1.25.40.1040">
    <property type="match status" value="1"/>
</dbReference>
<evidence type="ECO:0000313" key="5">
    <source>
        <dbReference type="Proteomes" id="UP000236544"/>
    </source>
</evidence>
<reference evidence="5" key="1">
    <citation type="submission" date="2015-10" db="EMBL/GenBank/DDBJ databases">
        <authorList>
            <person name="Devillers H."/>
        </authorList>
    </citation>
    <scope>NUCLEOTIDE SEQUENCE [LARGE SCALE GENOMIC DNA]</scope>
</reference>
<name>A0A0P1KRY4_9SACH</name>
<keyword evidence="2" id="KW-0802">TPR repeat</keyword>
<keyword evidence="3" id="KW-0175">Coiled coil</keyword>
<evidence type="ECO:0000256" key="2">
    <source>
        <dbReference type="ARBA" id="ARBA00022803"/>
    </source>
</evidence>
<dbReference type="SUPFAM" id="SSF48452">
    <property type="entry name" value="TPR-like"/>
    <property type="match status" value="2"/>
</dbReference>
<proteinExistence type="predicted"/>
<keyword evidence="5" id="KW-1185">Reference proteome</keyword>
<dbReference type="InterPro" id="IPR019734">
    <property type="entry name" value="TPR_rpt"/>
</dbReference>
<feature type="coiled-coil region" evidence="3">
    <location>
        <begin position="646"/>
        <end position="673"/>
    </location>
</feature>
<evidence type="ECO:0000256" key="3">
    <source>
        <dbReference type="SAM" id="Coils"/>
    </source>
</evidence>
<evidence type="ECO:0000256" key="1">
    <source>
        <dbReference type="ARBA" id="ARBA00022737"/>
    </source>
</evidence>
<dbReference type="EMBL" id="LN890565">
    <property type="protein sequence ID" value="CUS21632.1"/>
    <property type="molecule type" value="Genomic_DNA"/>
</dbReference>
<dbReference type="PIRSF" id="PIRSF000422">
    <property type="entry name" value="N-terminal-AcTrfase-A_aux_su"/>
    <property type="match status" value="1"/>
</dbReference>
<gene>
    <name evidence="4" type="ORF">LAQU0_S03e07052g</name>
</gene>
<protein>
    <submittedName>
        <fullName evidence="4">LAQU0S03e07052g1_1</fullName>
    </submittedName>
</protein>
<dbReference type="GO" id="GO:0031415">
    <property type="term" value="C:NatA complex"/>
    <property type="evidence" value="ECO:0007669"/>
    <property type="project" value="TreeGrafter"/>
</dbReference>
<dbReference type="InterPro" id="IPR021183">
    <property type="entry name" value="NatA_aux_su"/>
</dbReference>
<sequence length="849" mass="97956">MSRRKGALPLKTNGSAIGRSKEDNNLIEALKLYEAKTYKKSLKLVDTILKKNSQHIDSLALKGLNLYCTGQKEDAASYVEKAITRIESSGASPIGCHILGIYMRNEKRYSEAAKWFQSSLDNGSTNKQIYRDLATLYSQEHDYKNLLKSRKLYWEEFMGYRANWTSLAIAHELNGQLDESANVLTKFEELAKGKLGESEAYEHNECLMYKNDVLYKAAGVDHEKLRAVLKHLDEIETDVFDKYGWLERRAAVFMKLNQKVDASKVYRTLIKRNPDNFKYYRLLEISLGVQRDAKLRLALYKKLESFYPRAEPPKFIPLTFIEDDTLFAKSLSSYILPQLKRGVPATFNNIKPLYKKNVSRYSAIAEEIVLKYFDSISPKETPIPYVWTCYFLCQHFLYLKSFQKAREYIELALAHTPTLVELYILKARVLKHTGLLAEAAETINEGRKLDLQDRFINTKTVKYYLRANMVEKAVEVVSIFTKNEGAANGVMDLHLMEASWFITEQAEAYFRLYIENKRLLHDEKSAEVPEDEDSQETHARRIRDLTYETKKFGGLALKRWDSISKFYKQFEDDQLDFHSYCMRKGVPRAYLEMYQWGKTVYTLPMFIRAMKGAARMYFILNDEMELSGRETNDDTIEEPVSAKKGNKKSKKEAAAIKKRIEEDKKTVAAYEKDEDPLGEAFISSKTPLQDFYSQFYGSFSKEATESSKDYILDFEYHLRCGKLALCVGAMSKYAEIYGKKDSILGAMTLCLLDRAKLSKKIDEVTKKIAIKGLERLLPELPLNQLDEGSFDWLSIFPQEFEGPSLDALLLIHRSTVEILSAENIKQQIIEKLREEEPAIQSSVLNYQLN</sequence>
<accession>A0A0P1KRY4</accession>
<evidence type="ECO:0000313" key="4">
    <source>
        <dbReference type="EMBL" id="CUS21632.1"/>
    </source>
</evidence>
<dbReference type="InterPro" id="IPR011990">
    <property type="entry name" value="TPR-like_helical_dom_sf"/>
</dbReference>
<keyword evidence="1" id="KW-0677">Repeat</keyword>
<dbReference type="PANTHER" id="PTHR22767:SF2">
    <property type="entry name" value="N(ALPHA)-ACETYLTRANSFERASE 15_16, ISOFORM A"/>
    <property type="match status" value="1"/>
</dbReference>
<dbReference type="OrthoDB" id="10263032at2759"/>
<dbReference type="Proteomes" id="UP000236544">
    <property type="component" value="Unassembled WGS sequence"/>
</dbReference>
<dbReference type="SMART" id="SM00028">
    <property type="entry name" value="TPR"/>
    <property type="match status" value="5"/>
</dbReference>